<dbReference type="Proteomes" id="UP000501868">
    <property type="component" value="Chromosome"/>
</dbReference>
<gene>
    <name evidence="2" type="ORF">HFZ78_06235</name>
</gene>
<accession>A0A6H1NYK0</accession>
<evidence type="ECO:0000313" key="2">
    <source>
        <dbReference type="EMBL" id="QIZ06353.1"/>
    </source>
</evidence>
<protein>
    <submittedName>
        <fullName evidence="2">DUF4183 domain-containing protein</fullName>
    </submittedName>
</protein>
<proteinExistence type="predicted"/>
<dbReference type="AlphaFoldDB" id="A0A6H1NYK0"/>
<organism evidence="2 3">
    <name type="scientific">Priestia megaterium</name>
    <name type="common">Bacillus megaterium</name>
    <dbReference type="NCBI Taxonomy" id="1404"/>
    <lineage>
        <taxon>Bacteria</taxon>
        <taxon>Bacillati</taxon>
        <taxon>Bacillota</taxon>
        <taxon>Bacilli</taxon>
        <taxon>Bacillales</taxon>
        <taxon>Bacillaceae</taxon>
        <taxon>Priestia</taxon>
    </lineage>
</organism>
<evidence type="ECO:0000313" key="3">
    <source>
        <dbReference type="Proteomes" id="UP000501868"/>
    </source>
</evidence>
<feature type="domain" description="DUF4183" evidence="1">
    <location>
        <begin position="39"/>
        <end position="110"/>
    </location>
</feature>
<reference evidence="2 3" key="2">
    <citation type="submission" date="2020-04" db="EMBL/GenBank/DDBJ databases">
        <authorList>
            <person name="Fomenkov A."/>
            <person name="Anton B.P."/>
            <person name="Roberts R.J."/>
        </authorList>
    </citation>
    <scope>NUCLEOTIDE SEQUENCE [LARGE SCALE GENOMIC DNA]</scope>
    <source>
        <strain evidence="2 3">S2</strain>
    </source>
</reference>
<sequence length="114" mass="13386">MRKRESTIQYPPPFLNFPVIEKQEYYVSRKQVDTIEFYALSDGFKRVYTEKDALMGYGKQKILDPRNVSFINLFINGILQPKTCYLIEEGKITFLTDDIPAKGAPIILQMFKFY</sequence>
<dbReference type="EMBL" id="CP051128">
    <property type="protein sequence ID" value="QIZ06353.1"/>
    <property type="molecule type" value="Genomic_DNA"/>
</dbReference>
<evidence type="ECO:0000259" key="1">
    <source>
        <dbReference type="Pfam" id="PF13799"/>
    </source>
</evidence>
<dbReference type="InterPro" id="IPR025237">
    <property type="entry name" value="DUF4183"/>
</dbReference>
<name>A0A6H1NYK0_PRIMG</name>
<reference evidence="2 3" key="1">
    <citation type="submission" date="2020-04" db="EMBL/GenBank/DDBJ databases">
        <title>Genome-Wide Identification of 5-Methylcytosine Sites in Bacterial Genomes By High-Throughput Sequencing of MspJI Restriction Fragments.</title>
        <authorList>
            <person name="Wu V."/>
        </authorList>
    </citation>
    <scope>NUCLEOTIDE SEQUENCE [LARGE SCALE GENOMIC DNA]</scope>
    <source>
        <strain evidence="2 3">S2</strain>
    </source>
</reference>
<dbReference type="Pfam" id="PF13799">
    <property type="entry name" value="DUF4183"/>
    <property type="match status" value="1"/>
</dbReference>